<dbReference type="EMBL" id="QJJK01000006">
    <property type="protein sequence ID" value="PXW58273.1"/>
    <property type="molecule type" value="Genomic_DNA"/>
</dbReference>
<name>A0A2V3U623_9HYPH</name>
<comment type="caution">
    <text evidence="1">The sequence shown here is derived from an EMBL/GenBank/DDBJ whole genome shotgun (WGS) entry which is preliminary data.</text>
</comment>
<gene>
    <name evidence="1" type="ORF">C7450_106455</name>
</gene>
<dbReference type="AlphaFoldDB" id="A0A2V3U623"/>
<keyword evidence="2" id="KW-1185">Reference proteome</keyword>
<evidence type="ECO:0000313" key="2">
    <source>
        <dbReference type="Proteomes" id="UP000248021"/>
    </source>
</evidence>
<organism evidence="1 2">
    <name type="scientific">Chelatococcus asaccharovorans</name>
    <dbReference type="NCBI Taxonomy" id="28210"/>
    <lineage>
        <taxon>Bacteria</taxon>
        <taxon>Pseudomonadati</taxon>
        <taxon>Pseudomonadota</taxon>
        <taxon>Alphaproteobacteria</taxon>
        <taxon>Hyphomicrobiales</taxon>
        <taxon>Chelatococcaceae</taxon>
        <taxon>Chelatococcus</taxon>
    </lineage>
</organism>
<proteinExistence type="predicted"/>
<evidence type="ECO:0000313" key="1">
    <source>
        <dbReference type="EMBL" id="PXW58273.1"/>
    </source>
</evidence>
<reference evidence="1 2" key="1">
    <citation type="submission" date="2018-05" db="EMBL/GenBank/DDBJ databases">
        <title>Genomic Encyclopedia of Type Strains, Phase IV (KMG-IV): sequencing the most valuable type-strain genomes for metagenomic binning, comparative biology and taxonomic classification.</title>
        <authorList>
            <person name="Goeker M."/>
        </authorList>
    </citation>
    <scope>NUCLEOTIDE SEQUENCE [LARGE SCALE GENOMIC DNA]</scope>
    <source>
        <strain evidence="1 2">DSM 6462</strain>
    </source>
</reference>
<sequence>MLMVLVEFSNLTFGLEADIERVPNVKFIPRVVRFQHLHPICIGPEGKCWKQENH</sequence>
<accession>A0A2V3U623</accession>
<protein>
    <submittedName>
        <fullName evidence="1">Uncharacterized protein</fullName>
    </submittedName>
</protein>
<dbReference type="Proteomes" id="UP000248021">
    <property type="component" value="Unassembled WGS sequence"/>
</dbReference>